<organism evidence="1 2">
    <name type="scientific">Nocardiopsis exhalans</name>
    <dbReference type="NCBI Taxonomy" id="163604"/>
    <lineage>
        <taxon>Bacteria</taxon>
        <taxon>Bacillati</taxon>
        <taxon>Actinomycetota</taxon>
        <taxon>Actinomycetes</taxon>
        <taxon>Streptosporangiales</taxon>
        <taxon>Nocardiopsidaceae</taxon>
        <taxon>Nocardiopsis</taxon>
    </lineage>
</organism>
<proteinExistence type="predicted"/>
<evidence type="ECO:0000313" key="1">
    <source>
        <dbReference type="EMBL" id="USY17112.1"/>
    </source>
</evidence>
<dbReference type="InterPro" id="IPR029021">
    <property type="entry name" value="Prot-tyrosine_phosphatase-like"/>
</dbReference>
<sequence>MLSAPTPSRPVEEPTHDRAVGALLGAVAAAALVGAPTALSHRFTTTALAPATPGRGARGEAALLAHLTRTALTTTPASAPRTNAAATAPLTPAHDPAAGVADPVHRAWVRVLGSLVATGAAPTTEPELEHTTNDDPLGASWQALTRTPEPAHDPAQSSFACAHLVEAVWSAYHACGDLAAMYAGALAGARWGCSALPLQALRRLSEHTDPHALTSAALVALQGPHPDRWPQRPIRDRPGQRLPPFAVPHPLDPQVLLGNLDYLRTHPGSVDAAVSLCRTHPSDAPHLAGPDWVRVWLHDTPGKNSNLHFTLDEAAAAVAGLRAEGKRVLLHCWAGASRTPAVAARYASAALGAPPLASMTTLIHAVGGHLDNPTLSRAVAELSGLELPDPAAALFPQGLPPRRPELRKVKVSG</sequence>
<name>A0ABY5D1R2_9ACTN</name>
<dbReference type="PROSITE" id="PS00383">
    <property type="entry name" value="TYR_PHOSPHATASE_1"/>
    <property type="match status" value="1"/>
</dbReference>
<accession>A0ABY5D1R2</accession>
<dbReference type="SUPFAM" id="SSF52799">
    <property type="entry name" value="(Phosphotyrosine protein) phosphatases II"/>
    <property type="match status" value="1"/>
</dbReference>
<protein>
    <submittedName>
        <fullName evidence="1">Protein phosphatase</fullName>
    </submittedName>
</protein>
<dbReference type="Proteomes" id="UP001055940">
    <property type="component" value="Chromosome"/>
</dbReference>
<dbReference type="InterPro" id="IPR016130">
    <property type="entry name" value="Tyr_Pase_AS"/>
</dbReference>
<keyword evidence="2" id="KW-1185">Reference proteome</keyword>
<dbReference type="EMBL" id="CP099837">
    <property type="protein sequence ID" value="USY17112.1"/>
    <property type="molecule type" value="Genomic_DNA"/>
</dbReference>
<gene>
    <name evidence="1" type="ORF">NE857_17260</name>
</gene>
<evidence type="ECO:0000313" key="2">
    <source>
        <dbReference type="Proteomes" id="UP001055940"/>
    </source>
</evidence>
<dbReference type="RefSeq" id="WP_254416700.1">
    <property type="nucleotide sequence ID" value="NZ_BAAAJB010000051.1"/>
</dbReference>
<dbReference type="Gene3D" id="3.90.190.10">
    <property type="entry name" value="Protein tyrosine phosphatase superfamily"/>
    <property type="match status" value="1"/>
</dbReference>
<reference evidence="1" key="1">
    <citation type="submission" date="2022-06" db="EMBL/GenBank/DDBJ databases">
        <authorList>
            <person name="Ping M."/>
        </authorList>
    </citation>
    <scope>NUCLEOTIDE SEQUENCE</scope>
    <source>
        <strain evidence="1">JCM11759T</strain>
    </source>
</reference>